<accession>X1DLS3</accession>
<organism evidence="1">
    <name type="scientific">marine sediment metagenome</name>
    <dbReference type="NCBI Taxonomy" id="412755"/>
    <lineage>
        <taxon>unclassified sequences</taxon>
        <taxon>metagenomes</taxon>
        <taxon>ecological metagenomes</taxon>
    </lineage>
</organism>
<protein>
    <submittedName>
        <fullName evidence="1">Uncharacterized protein</fullName>
    </submittedName>
</protein>
<name>X1DLS3_9ZZZZ</name>
<proteinExistence type="predicted"/>
<gene>
    <name evidence="1" type="ORF">S03H2_04567</name>
</gene>
<feature type="non-terminal residue" evidence="1">
    <location>
        <position position="1"/>
    </location>
</feature>
<dbReference type="AlphaFoldDB" id="X1DLS3"/>
<evidence type="ECO:0000313" key="1">
    <source>
        <dbReference type="EMBL" id="GAH21142.1"/>
    </source>
</evidence>
<dbReference type="EMBL" id="BARU01001828">
    <property type="protein sequence ID" value="GAH21142.1"/>
    <property type="molecule type" value="Genomic_DNA"/>
</dbReference>
<sequence length="67" mass="7071">GVGGAKAKGVGIYPVTGSLAPGLVSVPGVDMNEGALFTLNSCYRFIFFHVSLIVNHTFDLLSIQQVF</sequence>
<reference evidence="1" key="1">
    <citation type="journal article" date="2014" name="Front. Microbiol.">
        <title>High frequency of phylogenetically diverse reductive dehalogenase-homologous genes in deep subseafloor sedimentary metagenomes.</title>
        <authorList>
            <person name="Kawai M."/>
            <person name="Futagami T."/>
            <person name="Toyoda A."/>
            <person name="Takaki Y."/>
            <person name="Nishi S."/>
            <person name="Hori S."/>
            <person name="Arai W."/>
            <person name="Tsubouchi T."/>
            <person name="Morono Y."/>
            <person name="Uchiyama I."/>
            <person name="Ito T."/>
            <person name="Fujiyama A."/>
            <person name="Inagaki F."/>
            <person name="Takami H."/>
        </authorList>
    </citation>
    <scope>NUCLEOTIDE SEQUENCE</scope>
    <source>
        <strain evidence="1">Expedition CK06-06</strain>
    </source>
</reference>
<comment type="caution">
    <text evidence="1">The sequence shown here is derived from an EMBL/GenBank/DDBJ whole genome shotgun (WGS) entry which is preliminary data.</text>
</comment>